<feature type="domain" description="STAS" evidence="1">
    <location>
        <begin position="1"/>
        <end position="50"/>
    </location>
</feature>
<dbReference type="InterPro" id="IPR002645">
    <property type="entry name" value="STAS_dom"/>
</dbReference>
<dbReference type="KEGG" id="nps:KRR39_01895"/>
<sequence length="75" mass="8027">MFLDVAGLTFCDVEGCRMLAQFRTEIAAAGCDVRIIHASPIIRKVMDLIGAEVELATWAARGIGAPPPTSEQPDI</sequence>
<dbReference type="RefSeq" id="WP_216940249.1">
    <property type="nucleotide sequence ID" value="NZ_CP077062.1"/>
</dbReference>
<evidence type="ECO:0000313" key="3">
    <source>
        <dbReference type="Proteomes" id="UP000683575"/>
    </source>
</evidence>
<dbReference type="PROSITE" id="PS50801">
    <property type="entry name" value="STAS"/>
    <property type="match status" value="1"/>
</dbReference>
<evidence type="ECO:0000313" key="2">
    <source>
        <dbReference type="EMBL" id="QWZ08640.1"/>
    </source>
</evidence>
<reference evidence="2" key="1">
    <citation type="submission" date="2021-06" db="EMBL/GenBank/DDBJ databases">
        <title>Complete genome sequence of Nocardioides sp. G188.</title>
        <authorList>
            <person name="Im W.-T."/>
        </authorList>
    </citation>
    <scope>NUCLEOTIDE SEQUENCE</scope>
    <source>
        <strain evidence="2">G188</strain>
    </source>
</reference>
<dbReference type="Proteomes" id="UP000683575">
    <property type="component" value="Chromosome"/>
</dbReference>
<organism evidence="2 3">
    <name type="scientific">Nocardioides panacis</name>
    <dbReference type="NCBI Taxonomy" id="2849501"/>
    <lineage>
        <taxon>Bacteria</taxon>
        <taxon>Bacillati</taxon>
        <taxon>Actinomycetota</taxon>
        <taxon>Actinomycetes</taxon>
        <taxon>Propionibacteriales</taxon>
        <taxon>Nocardioidaceae</taxon>
        <taxon>Nocardioides</taxon>
    </lineage>
</organism>
<dbReference type="EMBL" id="CP077062">
    <property type="protein sequence ID" value="QWZ08640.1"/>
    <property type="molecule type" value="Genomic_DNA"/>
</dbReference>
<accession>A0A975T075</accession>
<keyword evidence="3" id="KW-1185">Reference proteome</keyword>
<dbReference type="InterPro" id="IPR058548">
    <property type="entry name" value="MlaB-like_STAS"/>
</dbReference>
<evidence type="ECO:0000259" key="1">
    <source>
        <dbReference type="PROSITE" id="PS50801"/>
    </source>
</evidence>
<name>A0A975T075_9ACTN</name>
<protein>
    <submittedName>
        <fullName evidence="2">STAS domain-containing protein</fullName>
    </submittedName>
</protein>
<dbReference type="AlphaFoldDB" id="A0A975T075"/>
<proteinExistence type="predicted"/>
<gene>
    <name evidence="2" type="ORF">KRR39_01895</name>
</gene>
<dbReference type="Pfam" id="PF13466">
    <property type="entry name" value="STAS_2"/>
    <property type="match status" value="1"/>
</dbReference>